<dbReference type="Proteomes" id="UP000002668">
    <property type="component" value="Genome"/>
</dbReference>
<keyword evidence="3" id="KW-1185">Reference proteome</keyword>
<reference evidence="3" key="1">
    <citation type="journal article" date="2011" name="Nat. Commun.">
        <title>Effector diversification within compartments of the Leptosphaeria maculans genome affected by Repeat-Induced Point mutations.</title>
        <authorList>
            <person name="Rouxel T."/>
            <person name="Grandaubert J."/>
            <person name="Hane J.K."/>
            <person name="Hoede C."/>
            <person name="van de Wouw A.P."/>
            <person name="Couloux A."/>
            <person name="Dominguez V."/>
            <person name="Anthouard V."/>
            <person name="Bally P."/>
            <person name="Bourras S."/>
            <person name="Cozijnsen A.J."/>
            <person name="Ciuffetti L.M."/>
            <person name="Degrave A."/>
            <person name="Dilmaghani A."/>
            <person name="Duret L."/>
            <person name="Fudal I."/>
            <person name="Goodwin S.B."/>
            <person name="Gout L."/>
            <person name="Glaser N."/>
            <person name="Linglin J."/>
            <person name="Kema G.H.J."/>
            <person name="Lapalu N."/>
            <person name="Lawrence C.B."/>
            <person name="May K."/>
            <person name="Meyer M."/>
            <person name="Ollivier B."/>
            <person name="Poulain J."/>
            <person name="Schoch C.L."/>
            <person name="Simon A."/>
            <person name="Spatafora J.W."/>
            <person name="Stachowiak A."/>
            <person name="Turgeon B.G."/>
            <person name="Tyler B.M."/>
            <person name="Vincent D."/>
            <person name="Weissenbach J."/>
            <person name="Amselem J."/>
            <person name="Quesneville H."/>
            <person name="Oliver R.P."/>
            <person name="Wincker P."/>
            <person name="Balesdent M.-H."/>
            <person name="Howlett B.J."/>
        </authorList>
    </citation>
    <scope>NUCLEOTIDE SEQUENCE [LARGE SCALE GENOMIC DNA]</scope>
    <source>
        <strain evidence="3">JN3 / isolate v23.1.3 / race Av1-4-5-6-7-8</strain>
    </source>
</reference>
<feature type="region of interest" description="Disordered" evidence="1">
    <location>
        <begin position="29"/>
        <end position="50"/>
    </location>
</feature>
<dbReference type="EMBL" id="FP929136">
    <property type="protein sequence ID" value="CBX99541.1"/>
    <property type="molecule type" value="Genomic_DNA"/>
</dbReference>
<feature type="compositionally biased region" description="Polar residues" evidence="1">
    <location>
        <begin position="113"/>
        <end position="124"/>
    </location>
</feature>
<evidence type="ECO:0000313" key="3">
    <source>
        <dbReference type="Proteomes" id="UP000002668"/>
    </source>
</evidence>
<dbReference type="VEuPathDB" id="FungiDB:LEMA_P087800.1"/>
<evidence type="ECO:0000256" key="1">
    <source>
        <dbReference type="SAM" id="MobiDB-lite"/>
    </source>
</evidence>
<dbReference type="HOGENOM" id="CLU_1886143_0_0_1"/>
<protein>
    <submittedName>
        <fullName evidence="2">Uncharacterized protein</fullName>
    </submittedName>
</protein>
<organism evidence="2 3">
    <name type="scientific">Leptosphaeria maculans (strain JN3 / isolate v23.1.3 / race Av1-4-5-6-7-8)</name>
    <name type="common">Blackleg fungus</name>
    <name type="synonym">Phoma lingam</name>
    <dbReference type="NCBI Taxonomy" id="985895"/>
    <lineage>
        <taxon>Eukaryota</taxon>
        <taxon>Fungi</taxon>
        <taxon>Dikarya</taxon>
        <taxon>Ascomycota</taxon>
        <taxon>Pezizomycotina</taxon>
        <taxon>Dothideomycetes</taxon>
        <taxon>Pleosporomycetidae</taxon>
        <taxon>Pleosporales</taxon>
        <taxon>Pleosporineae</taxon>
        <taxon>Leptosphaeriaceae</taxon>
        <taxon>Plenodomus</taxon>
        <taxon>Plenodomus lingam/Leptosphaeria maculans species complex</taxon>
    </lineage>
</organism>
<name>E5A7E6_LEPMJ</name>
<proteinExistence type="predicted"/>
<gene>
    <name evidence="2" type="ORF">LEMA_P087800.1</name>
</gene>
<accession>E5A7E6</accession>
<sequence>MAGAASCSFAVVSFCHCWPWFPLYRQSKPIQKVESPRQKENLGSAKRKRRLPRTTWAPILYVSLPALTRPKTDDARPSRHKTRRSSQTLILGIGPDLGAKQGGKVQPLPRSASHATPGSVQLQPAGTLPCGSGNP</sequence>
<dbReference type="AlphaFoldDB" id="E5A7E6"/>
<dbReference type="InParanoid" id="E5A7E6"/>
<feature type="region of interest" description="Disordered" evidence="1">
    <location>
        <begin position="68"/>
        <end position="135"/>
    </location>
</feature>
<evidence type="ECO:0000313" key="2">
    <source>
        <dbReference type="EMBL" id="CBX99541.1"/>
    </source>
</evidence>